<dbReference type="EMBL" id="CM037618">
    <property type="protein sequence ID" value="KAH8000036.1"/>
    <property type="molecule type" value="Genomic_DNA"/>
</dbReference>
<protein>
    <submittedName>
        <fullName evidence="1">Uncharacterized protein</fullName>
    </submittedName>
</protein>
<evidence type="ECO:0000313" key="1">
    <source>
        <dbReference type="EMBL" id="KAH8000036.1"/>
    </source>
</evidence>
<accession>A0ACB8F449</accession>
<name>A0ACB8F449_9SAUR</name>
<proteinExistence type="predicted"/>
<keyword evidence="2" id="KW-1185">Reference proteome</keyword>
<evidence type="ECO:0000313" key="2">
    <source>
        <dbReference type="Proteomes" id="UP000827872"/>
    </source>
</evidence>
<comment type="caution">
    <text evidence="1">The sequence shown here is derived from an EMBL/GenBank/DDBJ whole genome shotgun (WGS) entry which is preliminary data.</text>
</comment>
<organism evidence="1 2">
    <name type="scientific">Sphaerodactylus townsendi</name>
    <dbReference type="NCBI Taxonomy" id="933632"/>
    <lineage>
        <taxon>Eukaryota</taxon>
        <taxon>Metazoa</taxon>
        <taxon>Chordata</taxon>
        <taxon>Craniata</taxon>
        <taxon>Vertebrata</taxon>
        <taxon>Euteleostomi</taxon>
        <taxon>Lepidosauria</taxon>
        <taxon>Squamata</taxon>
        <taxon>Bifurcata</taxon>
        <taxon>Gekkota</taxon>
        <taxon>Sphaerodactylidae</taxon>
        <taxon>Sphaerodactylus</taxon>
    </lineage>
</organism>
<dbReference type="Proteomes" id="UP000827872">
    <property type="component" value="Linkage Group LG05"/>
</dbReference>
<sequence>MSVKQLCYIGFHVPEKQQLAKNLVQKFGFELFAARVTASSKQLALRRGAAVFIVNERLKAAREVPPKFSSDPCKDQRFLYDVDLKHAVSTASNICFEMENVPGVSQSLQEQGCQILIPPTNVADEGGCVTYAVVRSILGNISHTLLDRSQYCGLFLPGFLGVEGSSKDFRRDREVTHFDHITYACTPGSSQAILDWYKKCFGFQRFFVHQQDAAAEGYSIRGAGMGLRLTAMHCSGSGLTQLDHDCKLVLAESLPQQRKNQVDTFLEQHGGAGIQHVALYTSDIIRTAAAMAKSGASFVEPPITYYSDNNRAKEMQQVGQDPQLLEHYGILLDSEVAEESSSISPGVHGKQYLMQIFTKPLFAEDTFFLELIERSGAIGFVNKPRNTIKCAFVSKPALEQVWDK</sequence>
<reference evidence="1" key="1">
    <citation type="submission" date="2021-08" db="EMBL/GenBank/DDBJ databases">
        <title>The first chromosome-level gecko genome reveals the dynamic sex chromosomes of Neotropical dwarf geckos (Sphaerodactylidae: Sphaerodactylus).</title>
        <authorList>
            <person name="Pinto B.J."/>
            <person name="Keating S.E."/>
            <person name="Gamble T."/>
        </authorList>
    </citation>
    <scope>NUCLEOTIDE SEQUENCE</scope>
    <source>
        <strain evidence="1">TG3544</strain>
    </source>
</reference>
<gene>
    <name evidence="1" type="ORF">K3G42_021786</name>
</gene>